<feature type="signal peptide" evidence="2">
    <location>
        <begin position="1"/>
        <end position="21"/>
    </location>
</feature>
<accession>A0AAI9U660</accession>
<reference evidence="3 4" key="1">
    <citation type="submission" date="2016-10" db="EMBL/GenBank/DDBJ databases">
        <title>The genome sequence of Colletotrichum fioriniae PJ7.</title>
        <authorList>
            <person name="Baroncelli R."/>
        </authorList>
    </citation>
    <scope>NUCLEOTIDE SEQUENCE [LARGE SCALE GENOMIC DNA]</scope>
    <source>
        <strain evidence="3">Col 31</strain>
    </source>
</reference>
<dbReference type="PRINTS" id="PR01217">
    <property type="entry name" value="PRICHEXTENSN"/>
</dbReference>
<dbReference type="PANTHER" id="PTHR38123:SF6">
    <property type="entry name" value="CELL WALL SERINE-THREONINE-RICH GALACTOMANNOPROTEIN MP1 (AFU_ORTHOLOGUE AFUA_4G03240)"/>
    <property type="match status" value="1"/>
</dbReference>
<evidence type="ECO:0000256" key="2">
    <source>
        <dbReference type="SAM" id="SignalP"/>
    </source>
</evidence>
<sequence length="287" mass="29124">MRPFPLVVVVVVLILLGGANATPVGITLVTRSARPITDALETVQTSLKKLDTAVNALSPSSPDTLVAILNASEEAQATLESATAKIRSADNVGIFGALRLQRKASGLIEAVRTTLGDLSEKKPTFDQLGVTSVVADALQKQKASSGQLGETLLSKIPSLVQGIAQQSTGQLSTALETALEVFKTPSKAKKPPPAAPPAPPVPVPSAPPPVIPAPPPAPPAPPSPPAPRPPSPAPAPTPVPSAPPGPPPAPPPTPPTHPAPPPAPIPVPPAPPVLQPSSLLPSFTRRH</sequence>
<feature type="region of interest" description="Disordered" evidence="1">
    <location>
        <begin position="184"/>
        <end position="287"/>
    </location>
</feature>
<organism evidence="3 4">
    <name type="scientific">Colletotrichum melonis</name>
    <dbReference type="NCBI Taxonomy" id="1209925"/>
    <lineage>
        <taxon>Eukaryota</taxon>
        <taxon>Fungi</taxon>
        <taxon>Dikarya</taxon>
        <taxon>Ascomycota</taxon>
        <taxon>Pezizomycotina</taxon>
        <taxon>Sordariomycetes</taxon>
        <taxon>Hypocreomycetidae</taxon>
        <taxon>Glomerellales</taxon>
        <taxon>Glomerellaceae</taxon>
        <taxon>Colletotrichum</taxon>
        <taxon>Colletotrichum acutatum species complex</taxon>
    </lineage>
</organism>
<evidence type="ECO:0000256" key="1">
    <source>
        <dbReference type="SAM" id="MobiDB-lite"/>
    </source>
</evidence>
<proteinExistence type="predicted"/>
<dbReference type="PANTHER" id="PTHR38123">
    <property type="entry name" value="CELL WALL SERINE-THREONINE-RICH GALACTOMANNOPROTEIN MP1 (AFU_ORTHOLOGUE AFUA_4G03240)"/>
    <property type="match status" value="1"/>
</dbReference>
<dbReference type="Pfam" id="PF12296">
    <property type="entry name" value="HsbA"/>
    <property type="match status" value="1"/>
</dbReference>
<keyword evidence="2" id="KW-0732">Signal</keyword>
<comment type="caution">
    <text evidence="3">The sequence shown here is derived from an EMBL/GenBank/DDBJ whole genome shotgun (WGS) entry which is preliminary data.</text>
</comment>
<evidence type="ECO:0000313" key="3">
    <source>
        <dbReference type="EMBL" id="KAK1452450.1"/>
    </source>
</evidence>
<name>A0AAI9U660_9PEZI</name>
<dbReference type="InterPro" id="IPR021054">
    <property type="entry name" value="Cell_wall_mannoprotein_1"/>
</dbReference>
<evidence type="ECO:0000313" key="4">
    <source>
        <dbReference type="Proteomes" id="UP001239795"/>
    </source>
</evidence>
<keyword evidence="4" id="KW-1185">Reference proteome</keyword>
<dbReference type="EMBL" id="MLGG01000043">
    <property type="protein sequence ID" value="KAK1452450.1"/>
    <property type="molecule type" value="Genomic_DNA"/>
</dbReference>
<gene>
    <name evidence="3" type="ORF">CMEL01_16759</name>
</gene>
<protein>
    <submittedName>
        <fullName evidence="3">Cell wall protein</fullName>
    </submittedName>
</protein>
<feature type="chain" id="PRO_5042466247" evidence="2">
    <location>
        <begin position="22"/>
        <end position="287"/>
    </location>
</feature>
<dbReference type="GO" id="GO:0005576">
    <property type="term" value="C:extracellular region"/>
    <property type="evidence" value="ECO:0007669"/>
    <property type="project" value="TreeGrafter"/>
</dbReference>
<dbReference type="Gene3D" id="1.20.1280.140">
    <property type="match status" value="1"/>
</dbReference>
<dbReference type="AlphaFoldDB" id="A0AAI9U660"/>
<dbReference type="Proteomes" id="UP001239795">
    <property type="component" value="Unassembled WGS sequence"/>
</dbReference>
<feature type="compositionally biased region" description="Pro residues" evidence="1">
    <location>
        <begin position="191"/>
        <end position="274"/>
    </location>
</feature>